<dbReference type="GO" id="GO:0061459">
    <property type="term" value="F:L-arginine transmembrane transporter activity"/>
    <property type="evidence" value="ECO:0007669"/>
    <property type="project" value="EnsemblFungi"/>
</dbReference>
<evidence type="ECO:0000256" key="3">
    <source>
        <dbReference type="ARBA" id="ARBA00022692"/>
    </source>
</evidence>
<feature type="transmembrane region" description="Helical" evidence="7">
    <location>
        <begin position="723"/>
        <end position="745"/>
    </location>
</feature>
<dbReference type="AlphaFoldDB" id="A0A1J7IQ89"/>
<dbReference type="InParanoid" id="A0A1J7IQ89"/>
<dbReference type="Proteomes" id="UP000182658">
    <property type="component" value="Unassembled WGS sequence"/>
</dbReference>
<feature type="region of interest" description="Disordered" evidence="6">
    <location>
        <begin position="254"/>
        <end position="276"/>
    </location>
</feature>
<dbReference type="PANTHER" id="PTHR22950">
    <property type="entry name" value="AMINO ACID TRANSPORTER"/>
    <property type="match status" value="1"/>
</dbReference>
<proteinExistence type="inferred from homology"/>
<feature type="domain" description="Amino acid transporter transmembrane" evidence="8">
    <location>
        <begin position="360"/>
        <end position="740"/>
    </location>
</feature>
<protein>
    <recommendedName>
        <fullName evidence="8">Amino acid transporter transmembrane domain-containing protein</fullName>
    </recommendedName>
</protein>
<feature type="compositionally biased region" description="Basic and acidic residues" evidence="6">
    <location>
        <begin position="169"/>
        <end position="185"/>
    </location>
</feature>
<dbReference type="GO" id="GO:0005290">
    <property type="term" value="F:L-histidine transmembrane transporter activity"/>
    <property type="evidence" value="ECO:0007669"/>
    <property type="project" value="EnsemblFungi"/>
</dbReference>
<evidence type="ECO:0000256" key="2">
    <source>
        <dbReference type="ARBA" id="ARBA00008066"/>
    </source>
</evidence>
<dbReference type="Pfam" id="PF01490">
    <property type="entry name" value="Aa_trans"/>
    <property type="match status" value="1"/>
</dbReference>
<feature type="transmembrane region" description="Helical" evidence="7">
    <location>
        <begin position="542"/>
        <end position="563"/>
    </location>
</feature>
<dbReference type="FunCoup" id="A0A1J7IQ89">
    <property type="interactions" value="513"/>
</dbReference>
<name>A0A1J7IQ89_9PEZI</name>
<accession>A0A1J7IQ89</accession>
<feature type="transmembrane region" description="Helical" evidence="7">
    <location>
        <begin position="501"/>
        <end position="522"/>
    </location>
</feature>
<feature type="compositionally biased region" description="Acidic residues" evidence="6">
    <location>
        <begin position="324"/>
        <end position="337"/>
    </location>
</feature>
<keyword evidence="3 7" id="KW-0812">Transmembrane</keyword>
<dbReference type="GO" id="GO:0000329">
    <property type="term" value="C:fungal-type vacuole membrane"/>
    <property type="evidence" value="ECO:0007669"/>
    <property type="project" value="EnsemblFungi"/>
</dbReference>
<feature type="transmembrane region" description="Helical" evidence="7">
    <location>
        <begin position="575"/>
        <end position="598"/>
    </location>
</feature>
<organism evidence="9 10">
    <name type="scientific">Coniochaeta ligniaria NRRL 30616</name>
    <dbReference type="NCBI Taxonomy" id="1408157"/>
    <lineage>
        <taxon>Eukaryota</taxon>
        <taxon>Fungi</taxon>
        <taxon>Dikarya</taxon>
        <taxon>Ascomycota</taxon>
        <taxon>Pezizomycotina</taxon>
        <taxon>Sordariomycetes</taxon>
        <taxon>Sordariomycetidae</taxon>
        <taxon>Coniochaetales</taxon>
        <taxon>Coniochaetaceae</taxon>
        <taxon>Coniochaeta</taxon>
    </lineage>
</organism>
<keyword evidence="10" id="KW-1185">Reference proteome</keyword>
<evidence type="ECO:0000256" key="5">
    <source>
        <dbReference type="ARBA" id="ARBA00023136"/>
    </source>
</evidence>
<dbReference type="GO" id="GO:1990818">
    <property type="term" value="P:L-arginine transmembrane export from vacuole"/>
    <property type="evidence" value="ECO:0007669"/>
    <property type="project" value="EnsemblFungi"/>
</dbReference>
<dbReference type="OrthoDB" id="1684102at2759"/>
<feature type="region of interest" description="Disordered" evidence="6">
    <location>
        <begin position="212"/>
        <end position="231"/>
    </location>
</feature>
<dbReference type="STRING" id="1408157.A0A1J7IQ89"/>
<gene>
    <name evidence="9" type="ORF">CONLIGDRAFT_631861</name>
</gene>
<keyword evidence="5 7" id="KW-0472">Membrane</keyword>
<feature type="region of interest" description="Disordered" evidence="6">
    <location>
        <begin position="307"/>
        <end position="359"/>
    </location>
</feature>
<dbReference type="FunFam" id="1.20.1740.10:FF:000067">
    <property type="entry name" value="Transmembrane domain transporter"/>
    <property type="match status" value="1"/>
</dbReference>
<evidence type="ECO:0000256" key="7">
    <source>
        <dbReference type="SAM" id="Phobius"/>
    </source>
</evidence>
<comment type="similarity">
    <text evidence="2">Belongs to the amino acid/polyamine transporter 2 family.</text>
</comment>
<feature type="transmembrane region" description="Helical" evidence="7">
    <location>
        <begin position="687"/>
        <end position="703"/>
    </location>
</feature>
<feature type="transmembrane region" description="Helical" evidence="7">
    <location>
        <begin position="622"/>
        <end position="643"/>
    </location>
</feature>
<evidence type="ECO:0000256" key="4">
    <source>
        <dbReference type="ARBA" id="ARBA00022989"/>
    </source>
</evidence>
<feature type="transmembrane region" description="Helical" evidence="7">
    <location>
        <begin position="664"/>
        <end position="681"/>
    </location>
</feature>
<evidence type="ECO:0000313" key="9">
    <source>
        <dbReference type="EMBL" id="OIW29783.1"/>
    </source>
</evidence>
<comment type="subcellular location">
    <subcellularLocation>
        <location evidence="1">Membrane</location>
        <topology evidence="1">Multi-pass membrane protein</topology>
    </subcellularLocation>
</comment>
<feature type="region of interest" description="Disordered" evidence="6">
    <location>
        <begin position="98"/>
        <end position="199"/>
    </location>
</feature>
<sequence length="761" mass="83046">MSKSGRDSPSTRSPLAVPISPAARDGSIRGRSYGTSAPRADSTARLASPIPAQQRQGATPRDIGENRSGNLTPLAGSGSYAPGPGVSALAAALSHSLGASPSRFGTPPVRPLSPAASATHIPGSATPTNYGSFDTRSRQASGAPGPGAYEDPEIVKRHLVHPSDAGSDESGRRNASDSKKGKQLADLDDDDGFSSLRLQGGDITRPIYKWAEEAERSRTQRSKSFSALRPEPENEVLDINTIKVPGGMRRNFLRRAARDSPDDHDEYGEGLQRSSPQPRLLTSSFLEFLSLYGHFAGEELEEDDEVLGPGEYFSSGSDEGRFSDEDEGSEDDHEPMEDSTLLTPSRRKRRRRMRGGSGQNSPMNAALLLLKSFVGTGVLFLPRAYLNGGMLFSNLVLLGVAALSYYCFVLLVTSRLKVEGSFGDIGGILYGRWMRNLILFSIVISQIGFVAAYIVFTSENLQAFILAVSDCKTLIDIKWLIIMQMVIFLPFSLLRDIGKLGFTALIADAFIVIGLAYLFYYDILTLNTQGLSDIIMFNQKDWTLFIGTAIFTFEGIGLIIPIQESMKNPEKFPKVMFVIMIIITTLFITMGAVSYAAYGSKTETVVLLNLPQDNKLVNGVQFLYSLAILLSTPLQIFPAIRITENAFFTKSGKYNPYIKWQKNIFRFFLVAICAGIAWGGADNLDKFVALVGNFACIPLVYIYPPMLHYKAVARSSLWKATDVILCVFGFVAMAYTTSLTVMSWANGSGEGLPSYCDKRGL</sequence>
<evidence type="ECO:0000256" key="6">
    <source>
        <dbReference type="SAM" id="MobiDB-lite"/>
    </source>
</evidence>
<feature type="transmembrane region" description="Helical" evidence="7">
    <location>
        <begin position="433"/>
        <end position="456"/>
    </location>
</feature>
<dbReference type="PANTHER" id="PTHR22950:SF666">
    <property type="entry name" value="VACUOLAR AMINO ACID TRANSPORTER 4"/>
    <property type="match status" value="1"/>
</dbReference>
<evidence type="ECO:0000256" key="1">
    <source>
        <dbReference type="ARBA" id="ARBA00004141"/>
    </source>
</evidence>
<dbReference type="GO" id="GO:0005302">
    <property type="term" value="F:L-tyrosine transmembrane transporter activity"/>
    <property type="evidence" value="ECO:0007669"/>
    <property type="project" value="TreeGrafter"/>
</dbReference>
<feature type="transmembrane region" description="Helical" evidence="7">
    <location>
        <begin position="476"/>
        <end position="494"/>
    </location>
</feature>
<dbReference type="InterPro" id="IPR013057">
    <property type="entry name" value="AA_transpt_TM"/>
</dbReference>
<dbReference type="EMBL" id="KV875097">
    <property type="protein sequence ID" value="OIW29783.1"/>
    <property type="molecule type" value="Genomic_DNA"/>
</dbReference>
<evidence type="ECO:0000259" key="8">
    <source>
        <dbReference type="Pfam" id="PF01490"/>
    </source>
</evidence>
<feature type="compositionally biased region" description="Low complexity" evidence="6">
    <location>
        <begin position="307"/>
        <end position="317"/>
    </location>
</feature>
<feature type="compositionally biased region" description="Basic residues" evidence="6">
    <location>
        <begin position="345"/>
        <end position="354"/>
    </location>
</feature>
<dbReference type="GO" id="GO:0089707">
    <property type="term" value="P:L-lysine transmembrane export from vacuole"/>
    <property type="evidence" value="ECO:0007669"/>
    <property type="project" value="EnsemblFungi"/>
</dbReference>
<dbReference type="GO" id="GO:0089708">
    <property type="term" value="P:L-histidine transmembrane export from vacuole"/>
    <property type="evidence" value="ECO:0007669"/>
    <property type="project" value="EnsemblFungi"/>
</dbReference>
<feature type="compositionally biased region" description="Polar residues" evidence="6">
    <location>
        <begin position="125"/>
        <end position="140"/>
    </location>
</feature>
<reference evidence="9 10" key="1">
    <citation type="submission" date="2016-10" db="EMBL/GenBank/DDBJ databases">
        <title>Draft genome sequence of Coniochaeta ligniaria NRRL30616, a lignocellulolytic fungus for bioabatement of inhibitors in plant biomass hydrolysates.</title>
        <authorList>
            <consortium name="DOE Joint Genome Institute"/>
            <person name="Jimenez D.J."/>
            <person name="Hector R.E."/>
            <person name="Riley R."/>
            <person name="Sun H."/>
            <person name="Grigoriev I.V."/>
            <person name="Van Elsas J.D."/>
            <person name="Nichols N.N."/>
        </authorList>
    </citation>
    <scope>NUCLEOTIDE SEQUENCE [LARGE SCALE GENOMIC DNA]</scope>
    <source>
        <strain evidence="9 10">NRRL 30616</strain>
    </source>
</reference>
<keyword evidence="4 7" id="KW-1133">Transmembrane helix</keyword>
<feature type="region of interest" description="Disordered" evidence="6">
    <location>
        <begin position="1"/>
        <end position="86"/>
    </location>
</feature>
<evidence type="ECO:0000313" key="10">
    <source>
        <dbReference type="Proteomes" id="UP000182658"/>
    </source>
</evidence>
<dbReference type="GO" id="GO:0015189">
    <property type="term" value="F:L-lysine transmembrane transporter activity"/>
    <property type="evidence" value="ECO:0007669"/>
    <property type="project" value="EnsemblFungi"/>
</dbReference>
<feature type="transmembrane region" description="Helical" evidence="7">
    <location>
        <begin position="391"/>
        <end position="412"/>
    </location>
</feature>